<keyword evidence="4" id="KW-0175">Coiled coil</keyword>
<evidence type="ECO:0000256" key="3">
    <source>
        <dbReference type="ARBA" id="ARBA00023163"/>
    </source>
</evidence>
<dbReference type="AlphaFoldDB" id="A0A9D1TQZ0"/>
<keyword evidence="3" id="KW-0804">Transcription</keyword>
<dbReference type="PANTHER" id="PTHR38445:SF7">
    <property type="entry name" value="GNTR-FAMILY TRANSCRIPTIONAL REGULATOR"/>
    <property type="match status" value="1"/>
</dbReference>
<dbReference type="EMBL" id="DXHS01000054">
    <property type="protein sequence ID" value="HIW02285.1"/>
    <property type="molecule type" value="Genomic_DNA"/>
</dbReference>
<evidence type="ECO:0000256" key="4">
    <source>
        <dbReference type="SAM" id="Coils"/>
    </source>
</evidence>
<evidence type="ECO:0000256" key="2">
    <source>
        <dbReference type="ARBA" id="ARBA00023125"/>
    </source>
</evidence>
<dbReference type="Gene3D" id="1.10.10.10">
    <property type="entry name" value="Winged helix-like DNA-binding domain superfamily/Winged helix DNA-binding domain"/>
    <property type="match status" value="1"/>
</dbReference>
<gene>
    <name evidence="6" type="ORF">H9892_03005</name>
</gene>
<feature type="coiled-coil region" evidence="4">
    <location>
        <begin position="76"/>
        <end position="103"/>
    </location>
</feature>
<dbReference type="GO" id="GO:0003700">
    <property type="term" value="F:DNA-binding transcription factor activity"/>
    <property type="evidence" value="ECO:0007669"/>
    <property type="project" value="InterPro"/>
</dbReference>
<keyword evidence="1" id="KW-0805">Transcription regulation</keyword>
<evidence type="ECO:0000259" key="5">
    <source>
        <dbReference type="PROSITE" id="PS50949"/>
    </source>
</evidence>
<evidence type="ECO:0000313" key="7">
    <source>
        <dbReference type="Proteomes" id="UP000823990"/>
    </source>
</evidence>
<dbReference type="PANTHER" id="PTHR38445">
    <property type="entry name" value="HTH-TYPE TRANSCRIPTIONAL REPRESSOR YTRA"/>
    <property type="match status" value="1"/>
</dbReference>
<keyword evidence="2" id="KW-0238">DNA-binding</keyword>
<accession>A0A9D1TQZ0</accession>
<protein>
    <submittedName>
        <fullName evidence="6">GntR family transcriptional regulator</fullName>
    </submittedName>
</protein>
<dbReference type="SUPFAM" id="SSF46785">
    <property type="entry name" value="Winged helix' DNA-binding domain"/>
    <property type="match status" value="1"/>
</dbReference>
<evidence type="ECO:0000313" key="6">
    <source>
        <dbReference type="EMBL" id="HIW02285.1"/>
    </source>
</evidence>
<proteinExistence type="predicted"/>
<dbReference type="GO" id="GO:0003677">
    <property type="term" value="F:DNA binding"/>
    <property type="evidence" value="ECO:0007669"/>
    <property type="project" value="UniProtKB-KW"/>
</dbReference>
<evidence type="ECO:0000256" key="1">
    <source>
        <dbReference type="ARBA" id="ARBA00023015"/>
    </source>
</evidence>
<dbReference type="SMART" id="SM00345">
    <property type="entry name" value="HTH_GNTR"/>
    <property type="match status" value="1"/>
</dbReference>
<dbReference type="InterPro" id="IPR000524">
    <property type="entry name" value="Tscrpt_reg_HTH_GntR"/>
</dbReference>
<feature type="domain" description="HTH gntR-type" evidence="5">
    <location>
        <begin position="11"/>
        <end position="79"/>
    </location>
</feature>
<reference evidence="6" key="1">
    <citation type="journal article" date="2021" name="PeerJ">
        <title>Extensive microbial diversity within the chicken gut microbiome revealed by metagenomics and culture.</title>
        <authorList>
            <person name="Gilroy R."/>
            <person name="Ravi A."/>
            <person name="Getino M."/>
            <person name="Pursley I."/>
            <person name="Horton D.L."/>
            <person name="Alikhan N.F."/>
            <person name="Baker D."/>
            <person name="Gharbi K."/>
            <person name="Hall N."/>
            <person name="Watson M."/>
            <person name="Adriaenssens E.M."/>
            <person name="Foster-Nyarko E."/>
            <person name="Jarju S."/>
            <person name="Secka A."/>
            <person name="Antonio M."/>
            <person name="Oren A."/>
            <person name="Chaudhuri R.R."/>
            <person name="La Ragione R."/>
            <person name="Hildebrand F."/>
            <person name="Pallen M.J."/>
        </authorList>
    </citation>
    <scope>NUCLEOTIDE SEQUENCE</scope>
    <source>
        <strain evidence="6">12435</strain>
    </source>
</reference>
<dbReference type="InterPro" id="IPR036388">
    <property type="entry name" value="WH-like_DNA-bd_sf"/>
</dbReference>
<dbReference type="InterPro" id="IPR036390">
    <property type="entry name" value="WH_DNA-bd_sf"/>
</dbReference>
<dbReference type="Pfam" id="PF00392">
    <property type="entry name" value="GntR"/>
    <property type="match status" value="1"/>
</dbReference>
<dbReference type="CDD" id="cd07377">
    <property type="entry name" value="WHTH_GntR"/>
    <property type="match status" value="1"/>
</dbReference>
<dbReference type="PROSITE" id="PS50949">
    <property type="entry name" value="HTH_GNTR"/>
    <property type="match status" value="1"/>
</dbReference>
<sequence length="126" mass="13972">MEIYVSNKSGVPLHRQIYESLRRKIMSGELKGGDALPTVRGLARDLKISMITTARAYRDLERDGYIVTAVGRGSFVAEMSDELKKEERLREAEELLVAAAEKAALSGLNEEEFVRLARGAYPGGEK</sequence>
<name>A0A9D1TQZ0_9FIRM</name>
<dbReference type="Proteomes" id="UP000823990">
    <property type="component" value="Unassembled WGS sequence"/>
</dbReference>
<reference evidence="6" key="2">
    <citation type="submission" date="2021-04" db="EMBL/GenBank/DDBJ databases">
        <authorList>
            <person name="Gilroy R."/>
        </authorList>
    </citation>
    <scope>NUCLEOTIDE SEQUENCE</scope>
    <source>
        <strain evidence="6">12435</strain>
    </source>
</reference>
<organism evidence="6 7">
    <name type="scientific">Candidatus Protoclostridium stercorigallinarum</name>
    <dbReference type="NCBI Taxonomy" id="2838741"/>
    <lineage>
        <taxon>Bacteria</taxon>
        <taxon>Bacillati</taxon>
        <taxon>Bacillota</taxon>
        <taxon>Clostridia</taxon>
        <taxon>Candidatus Protoclostridium</taxon>
    </lineage>
</organism>
<comment type="caution">
    <text evidence="6">The sequence shown here is derived from an EMBL/GenBank/DDBJ whole genome shotgun (WGS) entry which is preliminary data.</text>
</comment>